<dbReference type="EMBL" id="FUWM01000011">
    <property type="protein sequence ID" value="SJZ67843.1"/>
    <property type="molecule type" value="Genomic_DNA"/>
</dbReference>
<dbReference type="STRING" id="142842.SAMN02745118_01514"/>
<dbReference type="InterPro" id="IPR024524">
    <property type="entry name" value="DUF3800"/>
</dbReference>
<dbReference type="Pfam" id="PF12686">
    <property type="entry name" value="DUF3800"/>
    <property type="match status" value="1"/>
</dbReference>
<dbReference type="AlphaFoldDB" id="A0A1T4MLM5"/>
<evidence type="ECO:0000313" key="1">
    <source>
        <dbReference type="EMBL" id="SJZ67843.1"/>
    </source>
</evidence>
<dbReference type="RefSeq" id="WP_078809987.1">
    <property type="nucleotide sequence ID" value="NZ_FUWM01000011.1"/>
</dbReference>
<dbReference type="OrthoDB" id="6930565at2"/>
<proteinExistence type="predicted"/>
<evidence type="ECO:0008006" key="3">
    <source>
        <dbReference type="Google" id="ProtNLM"/>
    </source>
</evidence>
<protein>
    <recommendedName>
        <fullName evidence="3">DUF3800 domain-containing protein</fullName>
    </recommendedName>
</protein>
<name>A0A1T4MLM5_9FIRM</name>
<dbReference type="Proteomes" id="UP000190625">
    <property type="component" value="Unassembled WGS sequence"/>
</dbReference>
<reference evidence="2" key="1">
    <citation type="submission" date="2017-02" db="EMBL/GenBank/DDBJ databases">
        <authorList>
            <person name="Varghese N."/>
            <person name="Submissions S."/>
        </authorList>
    </citation>
    <scope>NUCLEOTIDE SEQUENCE [LARGE SCALE GENOMIC DNA]</scope>
    <source>
        <strain evidence="2">ATCC BAA-73</strain>
    </source>
</reference>
<evidence type="ECO:0000313" key="2">
    <source>
        <dbReference type="Proteomes" id="UP000190625"/>
    </source>
</evidence>
<organism evidence="1 2">
    <name type="scientific">Selenihalanaerobacter shriftii</name>
    <dbReference type="NCBI Taxonomy" id="142842"/>
    <lineage>
        <taxon>Bacteria</taxon>
        <taxon>Bacillati</taxon>
        <taxon>Bacillota</taxon>
        <taxon>Clostridia</taxon>
        <taxon>Halanaerobiales</taxon>
        <taxon>Halobacteroidaceae</taxon>
        <taxon>Selenihalanaerobacter</taxon>
    </lineage>
</organism>
<keyword evidence="2" id="KW-1185">Reference proteome</keyword>
<accession>A0A1T4MLM5</accession>
<sequence length="385" mass="44742">MKEIYVYIDESGNPNIRSYEGDNQYFSIGAAILGNEVSSNLIEKAMNDLKQREDLGKSDVKTLKRGYFHSCVDGPEAHSAIMYLINDLELKFDFLSFDKKKYRQNGNDEFDTEKLLHNHMVELASVFVSNRDVDVVNVFVAERESSFPKHFEKNWKRNFYESLINAVVANTSLLKANFPKVNLKIVDGSHPGIQISDFLLWAIKRSYLSNKNVWFQRIEKDISIETNIKEKSLSLSVDFQINGGVNNIDLLSPYEVTAKEVEEKQRNLNNDELLNLFLHVEKLLDKVMAKKRNELEYMNRFLEGIDKIIHKKEKLTIKEVKKLCKSFIMVFDTLKIHEGYSKEELIFWCVAKRIISNIILGKQINWVMLADFWAINHPNIVDCLN</sequence>
<gene>
    <name evidence="1" type="ORF">SAMN02745118_01514</name>
</gene>